<comment type="subcellular location">
    <subcellularLocation>
        <location evidence="6">Cytoplasm</location>
    </subcellularLocation>
</comment>
<keyword evidence="1 6" id="KW-0963">Cytoplasm</keyword>
<comment type="domain">
    <text evidence="6">Has an N-terminal Jag-N domain and 2 RNA-binding domains (KH and R3H).</text>
</comment>
<dbReference type="EMBL" id="VUNE01000004">
    <property type="protein sequence ID" value="MST62928.1"/>
    <property type="molecule type" value="Genomic_DNA"/>
</dbReference>
<dbReference type="PANTHER" id="PTHR35800">
    <property type="entry name" value="PROTEIN JAG"/>
    <property type="match status" value="1"/>
</dbReference>
<dbReference type="SUPFAM" id="SSF82708">
    <property type="entry name" value="R3H domain"/>
    <property type="match status" value="1"/>
</dbReference>
<evidence type="ECO:0000313" key="9">
    <source>
        <dbReference type="Proteomes" id="UP000440713"/>
    </source>
</evidence>
<reference evidence="8 9" key="1">
    <citation type="submission" date="2019-08" db="EMBL/GenBank/DDBJ databases">
        <title>In-depth cultivation of the pig gut microbiome towards novel bacterial diversity and tailored functional studies.</title>
        <authorList>
            <person name="Wylensek D."/>
            <person name="Hitch T.C.A."/>
            <person name="Clavel T."/>
        </authorList>
    </citation>
    <scope>NUCLEOTIDE SEQUENCE [LARGE SCALE GENOMIC DNA]</scope>
    <source>
        <strain evidence="8 9">WCA-SAB-591-4A-A</strain>
    </source>
</reference>
<organism evidence="8 9">
    <name type="scientific">Peptostreptococcus porci</name>
    <dbReference type="NCBI Taxonomy" id="2652282"/>
    <lineage>
        <taxon>Bacteria</taxon>
        <taxon>Bacillati</taxon>
        <taxon>Bacillota</taxon>
        <taxon>Clostridia</taxon>
        <taxon>Peptostreptococcales</taxon>
        <taxon>Peptostreptococcaceae</taxon>
        <taxon>Peptostreptococcus</taxon>
    </lineage>
</organism>
<dbReference type="NCBIfam" id="NF041568">
    <property type="entry name" value="Jag_EloR"/>
    <property type="match status" value="1"/>
</dbReference>
<proteinExistence type="inferred from homology"/>
<dbReference type="GO" id="GO:0003723">
    <property type="term" value="F:RNA binding"/>
    <property type="evidence" value="ECO:0007669"/>
    <property type="project" value="UniProtKB-UniRule"/>
</dbReference>
<evidence type="ECO:0000256" key="3">
    <source>
        <dbReference type="ARBA" id="ARBA00022960"/>
    </source>
</evidence>
<dbReference type="Pfam" id="PF13083">
    <property type="entry name" value="KH_KhpA-B"/>
    <property type="match status" value="1"/>
</dbReference>
<dbReference type="PANTHER" id="PTHR35800:SF1">
    <property type="entry name" value="RNA-BINDING PROTEIN KHPB"/>
    <property type="match status" value="1"/>
</dbReference>
<dbReference type="Pfam" id="PF01424">
    <property type="entry name" value="R3H"/>
    <property type="match status" value="1"/>
</dbReference>
<dbReference type="AlphaFoldDB" id="A0A6N7X1P7"/>
<dbReference type="RefSeq" id="WP_328597754.1">
    <property type="nucleotide sequence ID" value="NZ_VUNE01000004.1"/>
</dbReference>
<keyword evidence="4 6" id="KW-0143">Chaperone</keyword>
<evidence type="ECO:0000256" key="1">
    <source>
        <dbReference type="ARBA" id="ARBA00022490"/>
    </source>
</evidence>
<dbReference type="Pfam" id="PF14804">
    <property type="entry name" value="Jag_N"/>
    <property type="match status" value="1"/>
</dbReference>
<dbReference type="GO" id="GO:0071555">
    <property type="term" value="P:cell wall organization"/>
    <property type="evidence" value="ECO:0007669"/>
    <property type="project" value="UniProtKB-KW"/>
</dbReference>
<dbReference type="Proteomes" id="UP000440713">
    <property type="component" value="Unassembled WGS sequence"/>
</dbReference>
<dbReference type="GO" id="GO:0008360">
    <property type="term" value="P:regulation of cell shape"/>
    <property type="evidence" value="ECO:0007669"/>
    <property type="project" value="UniProtKB-KW"/>
</dbReference>
<comment type="function">
    <text evidence="6">A probable RNA chaperone. Forms a complex with KhpA which binds to cellular RNA and controls its expression. Plays a role in peptidoglycan (PG) homeostasis and cell length regulation.</text>
</comment>
<dbReference type="InterPro" id="IPR038247">
    <property type="entry name" value="Jag_N_dom_sf"/>
</dbReference>
<evidence type="ECO:0000313" key="8">
    <source>
        <dbReference type="EMBL" id="MST62928.1"/>
    </source>
</evidence>
<dbReference type="InterPro" id="IPR001374">
    <property type="entry name" value="R3H_dom"/>
</dbReference>
<dbReference type="InterPro" id="IPR038008">
    <property type="entry name" value="Jag_KH"/>
</dbReference>
<keyword evidence="5 6" id="KW-0961">Cell wall biogenesis/degradation</keyword>
<dbReference type="InterPro" id="IPR036867">
    <property type="entry name" value="R3H_dom_sf"/>
</dbReference>
<dbReference type="SMART" id="SM00393">
    <property type="entry name" value="R3H"/>
    <property type="match status" value="1"/>
</dbReference>
<evidence type="ECO:0000256" key="6">
    <source>
        <dbReference type="HAMAP-Rule" id="MF_00867"/>
    </source>
</evidence>
<comment type="caution">
    <text evidence="8">The sequence shown here is derived from an EMBL/GenBank/DDBJ whole genome shotgun (WGS) entry which is preliminary data.</text>
</comment>
<evidence type="ECO:0000256" key="2">
    <source>
        <dbReference type="ARBA" id="ARBA00022884"/>
    </source>
</evidence>
<keyword evidence="9" id="KW-1185">Reference proteome</keyword>
<comment type="caution">
    <text evidence="6">Lacks conserved residue(s) required for the propagation of feature annotation.</text>
</comment>
<dbReference type="CDD" id="cd02414">
    <property type="entry name" value="KH-II_Jag"/>
    <property type="match status" value="1"/>
</dbReference>
<evidence type="ECO:0000259" key="7">
    <source>
        <dbReference type="PROSITE" id="PS51061"/>
    </source>
</evidence>
<dbReference type="InterPro" id="IPR015946">
    <property type="entry name" value="KH_dom-like_a/b"/>
</dbReference>
<keyword evidence="3 6" id="KW-0133">Cell shape</keyword>
<dbReference type="GO" id="GO:0005737">
    <property type="term" value="C:cytoplasm"/>
    <property type="evidence" value="ECO:0007669"/>
    <property type="project" value="UniProtKB-SubCell"/>
</dbReference>
<comment type="subunit">
    <text evidence="6">Forms a complex with KhpA.</text>
</comment>
<dbReference type="Gene3D" id="3.30.300.20">
    <property type="match status" value="1"/>
</dbReference>
<sequence>MESKVLYARSSDEAVEQLLKSTKADKASIQITVKEKPSKGFLGIGAKDGVFELFYNLLEEVDIFECIEDSVKEDKVENDEEINDKKIEVSNEVSTESKVNITVEDEIETARGFIEELLKNADVNADVNVSVEKDLLKVKITGDEASCLIGRRGDTLDAIQFLTGLALSKVNKNSHTRVFVDIENYRSKREESLKRYCYKAAREVARTKRTKKLDYMNPYERRIVHSALQNDRFVITYSEGTDPYRRVVIEYKR</sequence>
<dbReference type="InterPro" id="IPR039247">
    <property type="entry name" value="KhpB"/>
</dbReference>
<protein>
    <recommendedName>
        <fullName evidence="6">RNA-binding protein KhpB</fullName>
    </recommendedName>
    <alternativeName>
        <fullName evidence="6">RNA-binding protein EloR</fullName>
    </alternativeName>
</protein>
<comment type="similarity">
    <text evidence="6">Belongs to the KhpB RNA-binding protein family.</text>
</comment>
<dbReference type="Gene3D" id="3.30.1370.50">
    <property type="entry name" value="R3H-like domain"/>
    <property type="match status" value="1"/>
</dbReference>
<feature type="domain" description="R3H" evidence="7">
    <location>
        <begin position="187"/>
        <end position="253"/>
    </location>
</feature>
<dbReference type="Gene3D" id="3.30.30.80">
    <property type="entry name" value="probable RNA-binding protein from clostridium symbiosum atcc 14940"/>
    <property type="match status" value="1"/>
</dbReference>
<dbReference type="GO" id="GO:0009252">
    <property type="term" value="P:peptidoglycan biosynthetic process"/>
    <property type="evidence" value="ECO:0007669"/>
    <property type="project" value="UniProtKB-UniRule"/>
</dbReference>
<dbReference type="InterPro" id="IPR034079">
    <property type="entry name" value="R3H_KhpB"/>
</dbReference>
<dbReference type="HAMAP" id="MF_00867">
    <property type="entry name" value="KhpB"/>
    <property type="match status" value="1"/>
</dbReference>
<dbReference type="PROSITE" id="PS51061">
    <property type="entry name" value="R3H"/>
    <property type="match status" value="1"/>
</dbReference>
<dbReference type="InterPro" id="IPR032782">
    <property type="entry name" value="KhpB_N"/>
</dbReference>
<evidence type="ECO:0000256" key="4">
    <source>
        <dbReference type="ARBA" id="ARBA00023186"/>
    </source>
</evidence>
<keyword evidence="2 6" id="KW-0694">RNA-binding</keyword>
<dbReference type="CDD" id="cd02644">
    <property type="entry name" value="R3H_jag"/>
    <property type="match status" value="1"/>
</dbReference>
<accession>A0A6N7X1P7</accession>
<gene>
    <name evidence="6" type="primary">khpB</name>
    <name evidence="6" type="synonym">eloR</name>
    <name evidence="8" type="ORF">FYJ71_08085</name>
</gene>
<evidence type="ECO:0000256" key="5">
    <source>
        <dbReference type="ARBA" id="ARBA00023316"/>
    </source>
</evidence>
<name>A0A6N7X1P7_9FIRM</name>